<proteinExistence type="predicted"/>
<gene>
    <name evidence="1" type="ORF">GA0070561_2626</name>
</gene>
<reference evidence="1 2" key="1">
    <citation type="submission" date="2016-06" db="EMBL/GenBank/DDBJ databases">
        <authorList>
            <person name="Kjaerup R.B."/>
            <person name="Dalgaard T.S."/>
            <person name="Juul-Madsen H.R."/>
        </authorList>
    </citation>
    <scope>NUCLEOTIDE SEQUENCE [LARGE SCALE GENOMIC DNA]</scope>
    <source>
        <strain evidence="1 2">DSM 44871</strain>
    </source>
</reference>
<dbReference type="EMBL" id="FMCR01000002">
    <property type="protein sequence ID" value="SCE94533.1"/>
    <property type="molecule type" value="Genomic_DNA"/>
</dbReference>
<sequence length="159" mass="16885">MHAAPLVGSVPVMSAVAAGSGPLGRVDVWADDAALDAAERRLDEWESSLAERAERAKTLSATMRGLTGTAHNADRTVDVTVDSTGLLIDLRLDEHIRQQPAAHTARQILETTTAARADLLRKVSNATTQSLGDDASAQAIIDSYRSRLLADQGSDDALR</sequence>
<dbReference type="Proteomes" id="UP000198864">
    <property type="component" value="Unassembled WGS sequence"/>
</dbReference>
<evidence type="ECO:0008006" key="3">
    <source>
        <dbReference type="Google" id="ProtNLM"/>
    </source>
</evidence>
<dbReference type="STRING" id="285676.GA0070561_2626"/>
<accession>A0A1C4WEA3</accession>
<dbReference type="AlphaFoldDB" id="A0A1C4WEA3"/>
<evidence type="ECO:0000313" key="2">
    <source>
        <dbReference type="Proteomes" id="UP000198864"/>
    </source>
</evidence>
<evidence type="ECO:0000313" key="1">
    <source>
        <dbReference type="EMBL" id="SCE94533.1"/>
    </source>
</evidence>
<organism evidence="1 2">
    <name type="scientific">Micromonospora saelicesensis</name>
    <dbReference type="NCBI Taxonomy" id="285676"/>
    <lineage>
        <taxon>Bacteria</taxon>
        <taxon>Bacillati</taxon>
        <taxon>Actinomycetota</taxon>
        <taxon>Actinomycetes</taxon>
        <taxon>Micromonosporales</taxon>
        <taxon>Micromonosporaceae</taxon>
        <taxon>Micromonospora</taxon>
    </lineage>
</organism>
<protein>
    <recommendedName>
        <fullName evidence="3">YbaB/EbfC DNA-binding family protein</fullName>
    </recommendedName>
</protein>
<name>A0A1C4WEA3_9ACTN</name>